<feature type="binding site" description="axial binding residue" evidence="9">
    <location>
        <position position="457"/>
    </location>
    <ligand>
        <name>heme</name>
        <dbReference type="ChEBI" id="CHEBI:30413"/>
    </ligand>
    <ligandPart>
        <name>Fe</name>
        <dbReference type="ChEBI" id="CHEBI:18248"/>
    </ligandPart>
</feature>
<comment type="subcellular location">
    <subcellularLocation>
        <location evidence="2">Membrane</location>
        <topology evidence="2">Single-pass membrane protein</topology>
    </subcellularLocation>
</comment>
<dbReference type="SUPFAM" id="SSF48264">
    <property type="entry name" value="Cytochrome P450"/>
    <property type="match status" value="1"/>
</dbReference>
<evidence type="ECO:0000256" key="9">
    <source>
        <dbReference type="PIRSR" id="PIRSR602401-1"/>
    </source>
</evidence>
<dbReference type="PANTHER" id="PTHR47944">
    <property type="entry name" value="CYTOCHROME P450 98A9"/>
    <property type="match status" value="1"/>
</dbReference>
<accession>A0ABD3DJZ5</accession>
<sequence>MSPLLISFLAIIIITCASKILYKLLKSLKPTKQTTPGLLPPGPKGWPVIGSLPEMIKHRPTFRWIHKLMQENNTEIACIRLGQAYVIPVTSPELAREFLRKQDEIFMSRPECMSAKLTSSNFLTAILSPANDQWKKMRKIVASEVLSPAMHRFLHIKRCQEADHLVRYVYNQNGPVNVRVAARHYCGNLTRKLVFGKRFFGLGMEDGGPGKEEEEHIDSLFAILKFLNGFGIGDYFPCLEVFDFDGHKKVISDAIKSVRKYQDPEIVKRAKMWQERVKESEEDILDVLINLKDSKNNPLLTTEEIKAQIIEIMIAAVDNPSNAVEWAIAEMINQPHILDKAYKELDSVVGRGKLVQESDIPKLNYIKSCIKESFRLHPIAPFNVPHVSTRDTIVGGYFIPKGSHVLVSRPGLGRNPRVWDDHLKYKPERHIVDREKEVVLLDHELRVFSFGTGRRGCPGFVLGSTMATMLLARLVQGFSWTVDGPGFVELAESKDEMFMAKPLIAVAKPRLEPRIYQELVQSE</sequence>
<dbReference type="AlphaFoldDB" id="A0ABD3DJZ5"/>
<evidence type="ECO:0000256" key="4">
    <source>
        <dbReference type="ARBA" id="ARBA00022617"/>
    </source>
</evidence>
<dbReference type="PROSITE" id="PS00086">
    <property type="entry name" value="CYTOCHROME_P450"/>
    <property type="match status" value="1"/>
</dbReference>
<dbReference type="GO" id="GO:0004497">
    <property type="term" value="F:monooxygenase activity"/>
    <property type="evidence" value="ECO:0007669"/>
    <property type="project" value="UniProtKB-KW"/>
</dbReference>
<name>A0ABD3DJZ5_9LAMI</name>
<evidence type="ECO:0000256" key="7">
    <source>
        <dbReference type="ARBA" id="ARBA00023004"/>
    </source>
</evidence>
<dbReference type="InterPro" id="IPR017972">
    <property type="entry name" value="Cyt_P450_CS"/>
</dbReference>
<evidence type="ECO:0000256" key="10">
    <source>
        <dbReference type="RuleBase" id="RU000461"/>
    </source>
</evidence>
<comment type="cofactor">
    <cofactor evidence="1 9">
        <name>heme</name>
        <dbReference type="ChEBI" id="CHEBI:30413"/>
    </cofactor>
</comment>
<organism evidence="11 12">
    <name type="scientific">Castilleja foliolosa</name>
    <dbReference type="NCBI Taxonomy" id="1961234"/>
    <lineage>
        <taxon>Eukaryota</taxon>
        <taxon>Viridiplantae</taxon>
        <taxon>Streptophyta</taxon>
        <taxon>Embryophyta</taxon>
        <taxon>Tracheophyta</taxon>
        <taxon>Spermatophyta</taxon>
        <taxon>Magnoliopsida</taxon>
        <taxon>eudicotyledons</taxon>
        <taxon>Gunneridae</taxon>
        <taxon>Pentapetalae</taxon>
        <taxon>asterids</taxon>
        <taxon>lamiids</taxon>
        <taxon>Lamiales</taxon>
        <taxon>Orobanchaceae</taxon>
        <taxon>Pedicularideae</taxon>
        <taxon>Castillejinae</taxon>
        <taxon>Castilleja</taxon>
    </lineage>
</organism>
<proteinExistence type="inferred from homology"/>
<evidence type="ECO:0000256" key="2">
    <source>
        <dbReference type="ARBA" id="ARBA00004167"/>
    </source>
</evidence>
<dbReference type="PANTHER" id="PTHR47944:SF19">
    <property type="entry name" value="CYTOCHROME P450 77A4"/>
    <property type="match status" value="1"/>
</dbReference>
<comment type="similarity">
    <text evidence="3 10">Belongs to the cytochrome P450 family.</text>
</comment>
<evidence type="ECO:0000256" key="1">
    <source>
        <dbReference type="ARBA" id="ARBA00001971"/>
    </source>
</evidence>
<gene>
    <name evidence="11" type="ORF">CASFOL_012807</name>
</gene>
<dbReference type="Pfam" id="PF00067">
    <property type="entry name" value="p450"/>
    <property type="match status" value="1"/>
</dbReference>
<evidence type="ECO:0000256" key="5">
    <source>
        <dbReference type="ARBA" id="ARBA00022723"/>
    </source>
</evidence>
<protein>
    <recommendedName>
        <fullName evidence="13">Cytochrome P450</fullName>
    </recommendedName>
</protein>
<evidence type="ECO:0008006" key="13">
    <source>
        <dbReference type="Google" id="ProtNLM"/>
    </source>
</evidence>
<reference evidence="12" key="1">
    <citation type="journal article" date="2024" name="IScience">
        <title>Strigolactones Initiate the Formation of Haustorium-like Structures in Castilleja.</title>
        <authorList>
            <person name="Buerger M."/>
            <person name="Peterson D."/>
            <person name="Chory J."/>
        </authorList>
    </citation>
    <scope>NUCLEOTIDE SEQUENCE [LARGE SCALE GENOMIC DNA]</scope>
</reference>
<comment type="caution">
    <text evidence="11">The sequence shown here is derived from an EMBL/GenBank/DDBJ whole genome shotgun (WGS) entry which is preliminary data.</text>
</comment>
<dbReference type="InterPro" id="IPR002401">
    <property type="entry name" value="Cyt_P450_E_grp-I"/>
</dbReference>
<keyword evidence="7 9" id="KW-0408">Iron</keyword>
<keyword evidence="12" id="KW-1185">Reference proteome</keyword>
<keyword evidence="6 10" id="KW-0560">Oxidoreductase</keyword>
<dbReference type="EMBL" id="JAVIJP010000016">
    <property type="protein sequence ID" value="KAL3641992.1"/>
    <property type="molecule type" value="Genomic_DNA"/>
</dbReference>
<keyword evidence="5 9" id="KW-0479">Metal-binding</keyword>
<dbReference type="PRINTS" id="PR00463">
    <property type="entry name" value="EP450I"/>
</dbReference>
<dbReference type="GO" id="GO:0016020">
    <property type="term" value="C:membrane"/>
    <property type="evidence" value="ECO:0007669"/>
    <property type="project" value="UniProtKB-SubCell"/>
</dbReference>
<evidence type="ECO:0000313" key="11">
    <source>
        <dbReference type="EMBL" id="KAL3641992.1"/>
    </source>
</evidence>
<evidence type="ECO:0000313" key="12">
    <source>
        <dbReference type="Proteomes" id="UP001632038"/>
    </source>
</evidence>
<evidence type="ECO:0000256" key="6">
    <source>
        <dbReference type="ARBA" id="ARBA00023002"/>
    </source>
</evidence>
<dbReference type="Gene3D" id="1.10.630.10">
    <property type="entry name" value="Cytochrome P450"/>
    <property type="match status" value="1"/>
</dbReference>
<dbReference type="InterPro" id="IPR036396">
    <property type="entry name" value="Cyt_P450_sf"/>
</dbReference>
<dbReference type="Proteomes" id="UP001632038">
    <property type="component" value="Unassembled WGS sequence"/>
</dbReference>
<evidence type="ECO:0000256" key="3">
    <source>
        <dbReference type="ARBA" id="ARBA00010617"/>
    </source>
</evidence>
<dbReference type="InterPro" id="IPR001128">
    <property type="entry name" value="Cyt_P450"/>
</dbReference>
<keyword evidence="8 10" id="KW-0503">Monooxygenase</keyword>
<keyword evidence="4 9" id="KW-0349">Heme</keyword>
<evidence type="ECO:0000256" key="8">
    <source>
        <dbReference type="ARBA" id="ARBA00023033"/>
    </source>
</evidence>
<dbReference type="GO" id="GO:0046872">
    <property type="term" value="F:metal ion binding"/>
    <property type="evidence" value="ECO:0007669"/>
    <property type="project" value="UniProtKB-KW"/>
</dbReference>